<sequence>KPMLALSTNLYYFSFTDLKHKTSAILSELLKSKLRILSIREFRCGESVLKEMSITSLTIIYCTWNQLSQILKYVLALKYLKIEHLFNYTDINNPLKFSTEKAVRLKQLIINDCKADFEMIEQCLKRTPNLTIFTIKNNTCVNMINADCWQHLIESSLLHLRVFNFYFSYYNGTHSYNNQLKEFQQFQSHFWSKQHHWHTNYEINNGST</sequence>
<dbReference type="SUPFAM" id="SSF52047">
    <property type="entry name" value="RNI-like"/>
    <property type="match status" value="1"/>
</dbReference>
<dbReference type="AlphaFoldDB" id="A0A819VKI2"/>
<organism evidence="1 2">
    <name type="scientific">Adineta steineri</name>
    <dbReference type="NCBI Taxonomy" id="433720"/>
    <lineage>
        <taxon>Eukaryota</taxon>
        <taxon>Metazoa</taxon>
        <taxon>Spiralia</taxon>
        <taxon>Gnathifera</taxon>
        <taxon>Rotifera</taxon>
        <taxon>Eurotatoria</taxon>
        <taxon>Bdelloidea</taxon>
        <taxon>Adinetida</taxon>
        <taxon>Adinetidae</taxon>
        <taxon>Adineta</taxon>
    </lineage>
</organism>
<dbReference type="InterPro" id="IPR032675">
    <property type="entry name" value="LRR_dom_sf"/>
</dbReference>
<proteinExistence type="predicted"/>
<protein>
    <submittedName>
        <fullName evidence="1">Uncharacterized protein</fullName>
    </submittedName>
</protein>
<feature type="non-terminal residue" evidence="1">
    <location>
        <position position="1"/>
    </location>
</feature>
<comment type="caution">
    <text evidence="1">The sequence shown here is derived from an EMBL/GenBank/DDBJ whole genome shotgun (WGS) entry which is preliminary data.</text>
</comment>
<evidence type="ECO:0000313" key="1">
    <source>
        <dbReference type="EMBL" id="CAF4110079.1"/>
    </source>
</evidence>
<accession>A0A819VKI2</accession>
<dbReference type="EMBL" id="CAJOAZ010005707">
    <property type="protein sequence ID" value="CAF4110079.1"/>
    <property type="molecule type" value="Genomic_DNA"/>
</dbReference>
<dbReference type="Gene3D" id="3.80.10.10">
    <property type="entry name" value="Ribonuclease Inhibitor"/>
    <property type="match status" value="1"/>
</dbReference>
<name>A0A819VKI2_9BILA</name>
<gene>
    <name evidence="1" type="ORF">OXD698_LOCUS35891</name>
</gene>
<reference evidence="1" key="1">
    <citation type="submission" date="2021-02" db="EMBL/GenBank/DDBJ databases">
        <authorList>
            <person name="Nowell W R."/>
        </authorList>
    </citation>
    <scope>NUCLEOTIDE SEQUENCE</scope>
</reference>
<dbReference type="Proteomes" id="UP000663844">
    <property type="component" value="Unassembled WGS sequence"/>
</dbReference>
<evidence type="ECO:0000313" key="2">
    <source>
        <dbReference type="Proteomes" id="UP000663844"/>
    </source>
</evidence>